<dbReference type="AlphaFoldDB" id="A0A6B0GMX7"/>
<dbReference type="InterPro" id="IPR058473">
    <property type="entry name" value="DUF8159"/>
</dbReference>
<feature type="domain" description="DUF8159" evidence="1">
    <location>
        <begin position="7"/>
        <end position="115"/>
    </location>
</feature>
<evidence type="ECO:0000313" key="3">
    <source>
        <dbReference type="Proteomes" id="UP000451471"/>
    </source>
</evidence>
<organism evidence="2 3">
    <name type="scientific">Halomarina oriensis</name>
    <dbReference type="NCBI Taxonomy" id="671145"/>
    <lineage>
        <taxon>Archaea</taxon>
        <taxon>Methanobacteriati</taxon>
        <taxon>Methanobacteriota</taxon>
        <taxon>Stenosarchaea group</taxon>
        <taxon>Halobacteria</taxon>
        <taxon>Halobacteriales</taxon>
        <taxon>Natronomonadaceae</taxon>
        <taxon>Halomarina</taxon>
    </lineage>
</organism>
<dbReference type="Proteomes" id="UP000451471">
    <property type="component" value="Unassembled WGS sequence"/>
</dbReference>
<evidence type="ECO:0000259" key="1">
    <source>
        <dbReference type="Pfam" id="PF26490"/>
    </source>
</evidence>
<sequence length="122" mass="13585">MPRPIDEALYHHLESQLMSRNVYLTAAGVVDGTLELVYETVMPEGGMDPRQVGSVVVVLREFDDWEPRDVAATATNADGVVHGTWFVDERWLHDLDSGELTDEEFSALAIDAVRSWGPRTEG</sequence>
<accession>A0A6B0GMX7</accession>
<reference evidence="2 3" key="1">
    <citation type="submission" date="2019-12" db="EMBL/GenBank/DDBJ databases">
        <title>Halocatena pleomorpha gen. nov. sp. nov., an extremely halophilic archaeon of family Halobacteriaceae isolated from saltpan soil.</title>
        <authorList>
            <person name="Pal Y."/>
            <person name="Verma A."/>
            <person name="Krishnamurthi S."/>
            <person name="Kumar P."/>
        </authorList>
    </citation>
    <scope>NUCLEOTIDE SEQUENCE [LARGE SCALE GENOMIC DNA]</scope>
    <source>
        <strain evidence="2 3">JCM 16495</strain>
    </source>
</reference>
<dbReference type="Pfam" id="PF26490">
    <property type="entry name" value="DUF8159"/>
    <property type="match status" value="1"/>
</dbReference>
<dbReference type="OrthoDB" id="290983at2157"/>
<evidence type="ECO:0000313" key="2">
    <source>
        <dbReference type="EMBL" id="MWG32918.1"/>
    </source>
</evidence>
<comment type="caution">
    <text evidence="2">The sequence shown here is derived from an EMBL/GenBank/DDBJ whole genome shotgun (WGS) entry which is preliminary data.</text>
</comment>
<name>A0A6B0GMX7_9EURY</name>
<protein>
    <recommendedName>
        <fullName evidence="1">DUF8159 domain-containing protein</fullName>
    </recommendedName>
</protein>
<dbReference type="RefSeq" id="WP_158202652.1">
    <property type="nucleotide sequence ID" value="NZ_WSZK01000001.1"/>
</dbReference>
<gene>
    <name evidence="2" type="ORF">GQS65_00150</name>
</gene>
<keyword evidence="3" id="KW-1185">Reference proteome</keyword>
<dbReference type="EMBL" id="WSZK01000001">
    <property type="protein sequence ID" value="MWG32918.1"/>
    <property type="molecule type" value="Genomic_DNA"/>
</dbReference>
<proteinExistence type="predicted"/>